<keyword evidence="13" id="KW-1185">Reference proteome</keyword>
<dbReference type="CDD" id="cd16244">
    <property type="entry name" value="EFh_DTN"/>
    <property type="match status" value="1"/>
</dbReference>
<dbReference type="PIRSF" id="PIRSF038204">
    <property type="entry name" value="Distrobrevin"/>
    <property type="match status" value="1"/>
</dbReference>
<reference evidence="12" key="2">
    <citation type="submission" date="2025-09" db="UniProtKB">
        <authorList>
            <consortium name="Ensembl"/>
        </authorList>
    </citation>
    <scope>IDENTIFICATION</scope>
</reference>
<evidence type="ECO:0000256" key="3">
    <source>
        <dbReference type="ARBA" id="ARBA00022490"/>
    </source>
</evidence>
<feature type="domain" description="ZZ-type" evidence="11">
    <location>
        <begin position="238"/>
        <end position="294"/>
    </location>
</feature>
<dbReference type="InterPro" id="IPR011992">
    <property type="entry name" value="EF-hand-dom_pair"/>
</dbReference>
<dbReference type="Ensembl" id="ENSDLAT00005002373.2">
    <property type="protein sequence ID" value="ENSDLAP00005002292.2"/>
    <property type="gene ID" value="ENSDLAG00005000781.2"/>
</dbReference>
<dbReference type="GO" id="GO:0045202">
    <property type="term" value="C:synapse"/>
    <property type="evidence" value="ECO:0007669"/>
    <property type="project" value="TreeGrafter"/>
</dbReference>
<dbReference type="AlphaFoldDB" id="A0A8C4DIL1"/>
<protein>
    <submittedName>
        <fullName evidence="12">Dystrobrevin, beta a</fullName>
    </submittedName>
</protein>
<dbReference type="SUPFAM" id="SSF47473">
    <property type="entry name" value="EF-hand"/>
    <property type="match status" value="2"/>
</dbReference>
<accession>A0A8C4DIL1</accession>
<dbReference type="InterPro" id="IPR000433">
    <property type="entry name" value="Znf_ZZ"/>
</dbReference>
<dbReference type="Gene3D" id="1.10.238.10">
    <property type="entry name" value="EF-hand"/>
    <property type="match status" value="2"/>
</dbReference>
<dbReference type="Gene3D" id="3.30.60.90">
    <property type="match status" value="1"/>
</dbReference>
<evidence type="ECO:0000256" key="10">
    <source>
        <dbReference type="SAM" id="MobiDB-lite"/>
    </source>
</evidence>
<dbReference type="GO" id="GO:0005886">
    <property type="term" value="C:plasma membrane"/>
    <property type="evidence" value="ECO:0007669"/>
    <property type="project" value="TreeGrafter"/>
</dbReference>
<dbReference type="SUPFAM" id="SSF57850">
    <property type="entry name" value="RING/U-box"/>
    <property type="match status" value="1"/>
</dbReference>
<dbReference type="Pfam" id="PF09069">
    <property type="entry name" value="EF-hand_3"/>
    <property type="match status" value="1"/>
</dbReference>
<comment type="similarity">
    <text evidence="2">Belongs to the dystrophin family. Dystrobrevin subfamily.</text>
</comment>
<proteinExistence type="inferred from homology"/>
<evidence type="ECO:0000256" key="2">
    <source>
        <dbReference type="ARBA" id="ARBA00009563"/>
    </source>
</evidence>
<feature type="coiled-coil region" evidence="9">
    <location>
        <begin position="416"/>
        <end position="443"/>
    </location>
</feature>
<dbReference type="CDD" id="cd02334">
    <property type="entry name" value="ZZ_dystrophin"/>
    <property type="match status" value="1"/>
</dbReference>
<dbReference type="PROSITE" id="PS01357">
    <property type="entry name" value="ZF_ZZ_1"/>
    <property type="match status" value="1"/>
</dbReference>
<keyword evidence="3" id="KW-0963">Cytoplasm</keyword>
<evidence type="ECO:0000256" key="9">
    <source>
        <dbReference type="SAM" id="Coils"/>
    </source>
</evidence>
<dbReference type="PROSITE" id="PS50135">
    <property type="entry name" value="ZF_ZZ_2"/>
    <property type="match status" value="1"/>
</dbReference>
<evidence type="ECO:0000256" key="8">
    <source>
        <dbReference type="PROSITE-ProRule" id="PRU00228"/>
    </source>
</evidence>
<comment type="subcellular location">
    <subcellularLocation>
        <location evidence="1">Cytoplasm</location>
    </subcellularLocation>
</comment>
<keyword evidence="5 8" id="KW-0863">Zinc-finger</keyword>
<gene>
    <name evidence="12" type="primary">dtnba</name>
</gene>
<evidence type="ECO:0000313" key="12">
    <source>
        <dbReference type="Ensembl" id="ENSDLAP00005002292.2"/>
    </source>
</evidence>
<dbReference type="GeneTree" id="ENSGT00940000153897"/>
<keyword evidence="6" id="KW-0862">Zinc</keyword>
<keyword evidence="4" id="KW-0479">Metal-binding</keyword>
<evidence type="ECO:0000256" key="6">
    <source>
        <dbReference type="ARBA" id="ARBA00022833"/>
    </source>
</evidence>
<evidence type="ECO:0000313" key="13">
    <source>
        <dbReference type="Proteomes" id="UP000694389"/>
    </source>
</evidence>
<dbReference type="SMART" id="SM00291">
    <property type="entry name" value="ZnF_ZZ"/>
    <property type="match status" value="1"/>
</dbReference>
<dbReference type="Pfam" id="PF09068">
    <property type="entry name" value="EF-hand_2"/>
    <property type="match status" value="1"/>
</dbReference>
<dbReference type="InterPro" id="IPR050774">
    <property type="entry name" value="KCMF1/Dystrophin"/>
</dbReference>
<feature type="compositionally biased region" description="Low complexity" evidence="10">
    <location>
        <begin position="455"/>
        <end position="474"/>
    </location>
</feature>
<organism evidence="12 13">
    <name type="scientific">Dicentrarchus labrax</name>
    <name type="common">European seabass</name>
    <name type="synonym">Morone labrax</name>
    <dbReference type="NCBI Taxonomy" id="13489"/>
    <lineage>
        <taxon>Eukaryota</taxon>
        <taxon>Metazoa</taxon>
        <taxon>Chordata</taxon>
        <taxon>Craniata</taxon>
        <taxon>Vertebrata</taxon>
        <taxon>Euteleostomi</taxon>
        <taxon>Actinopterygii</taxon>
        <taxon>Neopterygii</taxon>
        <taxon>Teleostei</taxon>
        <taxon>Neoteleostei</taxon>
        <taxon>Acanthomorphata</taxon>
        <taxon>Eupercaria</taxon>
        <taxon>Moronidae</taxon>
        <taxon>Dicentrarchus</taxon>
    </lineage>
</organism>
<evidence type="ECO:0000259" key="11">
    <source>
        <dbReference type="PROSITE" id="PS50135"/>
    </source>
</evidence>
<dbReference type="InterPro" id="IPR017432">
    <property type="entry name" value="Distrobrevin"/>
</dbReference>
<reference evidence="12" key="1">
    <citation type="submission" date="2025-08" db="UniProtKB">
        <authorList>
            <consortium name="Ensembl"/>
        </authorList>
    </citation>
    <scope>IDENTIFICATION</scope>
</reference>
<evidence type="ECO:0000256" key="7">
    <source>
        <dbReference type="ARBA" id="ARBA00023054"/>
    </source>
</evidence>
<sequence>MEEGGQRDRGRGTPATAGAEGRQIFMELGEQNFDAICLSTYRTACKLRFIQKRCNLHLIDIYNVIEAVRDAGLNAVELNAGISVTRLENLVSSLFNQLSKRLPTTHTVNPRESTALLVEFLLAAIDSRLTVLSVKAMLAMLCGGKLVDKLRYVFSQVSDSSGVLVQSKFDGFLREALKLPTAVHEGPSFGYTHTLARSCFPQQKRVMLNMFLDIVADPPQCLVWLPLMHRLANVEHVYHPVSCSYCRGNGMTGFRYRCLRCRGYQLCQNCFWRGNASGSHSNQHQMKEHSSWKSSATKLGRALSRTLGCVSSREPSHPIYPEEPERTLNLANIVPSRPIGNTSQTMLFLATAQRMNEEHALIAAYVNRLQSSPCSVDSPSRQDEEHKLIARYTSRLAETEGTGVSQYHLVFHIQVAVCCRQRKDELEQRMSSLQESRRELMVQLEGLMKLLKAQAAGSSHASPSRPSPSTVRSVGAASPQAHMYPPQDSLAGVGGDVQEAFAQGPRRNLRNDLLVAADSITNTVSSLVKELHSGKRLLKDRGGRSIQIFY</sequence>
<evidence type="ECO:0000256" key="5">
    <source>
        <dbReference type="ARBA" id="ARBA00022771"/>
    </source>
</evidence>
<dbReference type="GO" id="GO:0005737">
    <property type="term" value="C:cytoplasm"/>
    <property type="evidence" value="ECO:0007669"/>
    <property type="project" value="UniProtKB-SubCell"/>
</dbReference>
<dbReference type="InterPro" id="IPR043145">
    <property type="entry name" value="Znf_ZZ_sf"/>
</dbReference>
<feature type="region of interest" description="Disordered" evidence="10">
    <location>
        <begin position="455"/>
        <end position="489"/>
    </location>
</feature>
<dbReference type="InterPro" id="IPR015154">
    <property type="entry name" value="EF-hand_dom_typ2"/>
</dbReference>
<name>A0A8C4DIL1_DICLA</name>
<dbReference type="PANTHER" id="PTHR12268:SF22">
    <property type="entry name" value="DYSTROBREVIN BETA"/>
    <property type="match status" value="1"/>
</dbReference>
<evidence type="ECO:0000256" key="4">
    <source>
        <dbReference type="ARBA" id="ARBA00022723"/>
    </source>
</evidence>
<keyword evidence="7 9" id="KW-0175">Coiled coil</keyword>
<dbReference type="InterPro" id="IPR015153">
    <property type="entry name" value="EF-hand_dom_typ1"/>
</dbReference>
<evidence type="ECO:0000256" key="1">
    <source>
        <dbReference type="ARBA" id="ARBA00004496"/>
    </source>
</evidence>
<dbReference type="GO" id="GO:0008270">
    <property type="term" value="F:zinc ion binding"/>
    <property type="evidence" value="ECO:0007669"/>
    <property type="project" value="UniProtKB-KW"/>
</dbReference>
<dbReference type="PANTHER" id="PTHR12268">
    <property type="entry name" value="E3 UBIQUITIN-PROTEIN LIGASE KCMF1"/>
    <property type="match status" value="1"/>
</dbReference>
<dbReference type="Pfam" id="PF00569">
    <property type="entry name" value="ZZ"/>
    <property type="match status" value="1"/>
</dbReference>
<dbReference type="Proteomes" id="UP000694389">
    <property type="component" value="Unassembled WGS sequence"/>
</dbReference>
<dbReference type="GO" id="GO:0099536">
    <property type="term" value="P:synaptic signaling"/>
    <property type="evidence" value="ECO:0007669"/>
    <property type="project" value="TreeGrafter"/>
</dbReference>